<feature type="repeat" description="TPR" evidence="3">
    <location>
        <begin position="97"/>
        <end position="130"/>
    </location>
</feature>
<dbReference type="Proteomes" id="UP000664417">
    <property type="component" value="Unassembled WGS sequence"/>
</dbReference>
<feature type="compositionally biased region" description="Low complexity" evidence="4">
    <location>
        <begin position="148"/>
        <end position="174"/>
    </location>
</feature>
<evidence type="ECO:0000256" key="4">
    <source>
        <dbReference type="SAM" id="MobiDB-lite"/>
    </source>
</evidence>
<feature type="region of interest" description="Disordered" evidence="4">
    <location>
        <begin position="148"/>
        <end position="277"/>
    </location>
</feature>
<dbReference type="PROSITE" id="PS50005">
    <property type="entry name" value="TPR"/>
    <property type="match status" value="3"/>
</dbReference>
<keyword evidence="7" id="KW-1185">Reference proteome</keyword>
<feature type="repeat" description="TPR" evidence="3">
    <location>
        <begin position="27"/>
        <end position="60"/>
    </location>
</feature>
<organism evidence="6 7">
    <name type="scientific">Acanthopleuribacter pedis</name>
    <dbReference type="NCBI Taxonomy" id="442870"/>
    <lineage>
        <taxon>Bacteria</taxon>
        <taxon>Pseudomonadati</taxon>
        <taxon>Acidobacteriota</taxon>
        <taxon>Holophagae</taxon>
        <taxon>Acanthopleuribacterales</taxon>
        <taxon>Acanthopleuribacteraceae</taxon>
        <taxon>Acanthopleuribacter</taxon>
    </lineage>
</organism>
<feature type="repeat" description="TPR" evidence="3">
    <location>
        <begin position="61"/>
        <end position="94"/>
    </location>
</feature>
<reference evidence="6" key="1">
    <citation type="submission" date="2021-03" db="EMBL/GenBank/DDBJ databases">
        <authorList>
            <person name="Wang G."/>
        </authorList>
    </citation>
    <scope>NUCLEOTIDE SEQUENCE</scope>
    <source>
        <strain evidence="6">KCTC 12899</strain>
    </source>
</reference>
<keyword evidence="1" id="KW-0677">Repeat</keyword>
<dbReference type="InterPro" id="IPR019734">
    <property type="entry name" value="TPR_rpt"/>
</dbReference>
<dbReference type="RefSeq" id="WP_207863449.1">
    <property type="nucleotide sequence ID" value="NZ_JAFREP010000057.1"/>
</dbReference>
<dbReference type="AlphaFoldDB" id="A0A8J7U885"/>
<comment type="caution">
    <text evidence="6">The sequence shown here is derived from an EMBL/GenBank/DDBJ whole genome shotgun (WGS) entry which is preliminary data.</text>
</comment>
<name>A0A8J7U885_9BACT</name>
<dbReference type="PANTHER" id="PTHR45586:SF1">
    <property type="entry name" value="LIPOPOLYSACCHARIDE ASSEMBLY PROTEIN B"/>
    <property type="match status" value="1"/>
</dbReference>
<gene>
    <name evidence="6" type="ORF">J3U88_32885</name>
</gene>
<evidence type="ECO:0000256" key="1">
    <source>
        <dbReference type="ARBA" id="ARBA00022737"/>
    </source>
</evidence>
<proteinExistence type="predicted"/>
<evidence type="ECO:0000313" key="6">
    <source>
        <dbReference type="EMBL" id="MBO1323308.1"/>
    </source>
</evidence>
<accession>A0A8J7U885</accession>
<feature type="compositionally biased region" description="Basic and acidic residues" evidence="4">
    <location>
        <begin position="180"/>
        <end position="195"/>
    </location>
</feature>
<evidence type="ECO:0000256" key="3">
    <source>
        <dbReference type="PROSITE-ProRule" id="PRU00339"/>
    </source>
</evidence>
<dbReference type="Pfam" id="PF13414">
    <property type="entry name" value="TPR_11"/>
    <property type="match status" value="1"/>
</dbReference>
<evidence type="ECO:0000256" key="2">
    <source>
        <dbReference type="ARBA" id="ARBA00022803"/>
    </source>
</evidence>
<feature type="compositionally biased region" description="Basic and acidic residues" evidence="4">
    <location>
        <begin position="215"/>
        <end position="264"/>
    </location>
</feature>
<sequence length="277" mass="32834">MRPRWAGLCLLLLMIPVSAQDLLDRQTPLQNNEANRLYEQGKYEEALQKYQELYEQNPYDPVVAYNLGNTYAKMGEAEKADEFYNKAMRGADDEAQKRARFNKGNMHMRGEQFEDAIKSYVDYLRRNPDDIDAKRNLELALRGLKQQQQQQQQQQQENQEQQQQQTDQSEQAPQPNLPHQEQEQQEKAKQEKGQQIEENTPQGQQQGMEDEDKLPDEARKLEEEDESRPDRPEDQKEKDIDEWKDQIFEALAEQEKQQQKDYQKRKIGKHPPKAKDW</sequence>
<feature type="signal peptide" evidence="5">
    <location>
        <begin position="1"/>
        <end position="19"/>
    </location>
</feature>
<dbReference type="InterPro" id="IPR011990">
    <property type="entry name" value="TPR-like_helical_dom_sf"/>
</dbReference>
<dbReference type="SUPFAM" id="SSF48452">
    <property type="entry name" value="TPR-like"/>
    <property type="match status" value="1"/>
</dbReference>
<feature type="compositionally biased region" description="Basic residues" evidence="4">
    <location>
        <begin position="265"/>
        <end position="277"/>
    </location>
</feature>
<keyword evidence="5" id="KW-0732">Signal</keyword>
<protein>
    <submittedName>
        <fullName evidence="6">Tetratricopeptide repeat protein</fullName>
    </submittedName>
</protein>
<dbReference type="EMBL" id="JAFREP010000057">
    <property type="protein sequence ID" value="MBO1323308.1"/>
    <property type="molecule type" value="Genomic_DNA"/>
</dbReference>
<keyword evidence="2 3" id="KW-0802">TPR repeat</keyword>
<evidence type="ECO:0000256" key="5">
    <source>
        <dbReference type="SAM" id="SignalP"/>
    </source>
</evidence>
<dbReference type="Gene3D" id="1.25.40.10">
    <property type="entry name" value="Tetratricopeptide repeat domain"/>
    <property type="match status" value="1"/>
</dbReference>
<dbReference type="InterPro" id="IPR051012">
    <property type="entry name" value="CellSynth/LPSAsmb/PSIAsmb"/>
</dbReference>
<evidence type="ECO:0000313" key="7">
    <source>
        <dbReference type="Proteomes" id="UP000664417"/>
    </source>
</evidence>
<feature type="chain" id="PRO_5035239735" evidence="5">
    <location>
        <begin position="20"/>
        <end position="277"/>
    </location>
</feature>
<dbReference type="SMART" id="SM00028">
    <property type="entry name" value="TPR"/>
    <property type="match status" value="3"/>
</dbReference>
<dbReference type="PANTHER" id="PTHR45586">
    <property type="entry name" value="TPR REPEAT-CONTAINING PROTEIN PA4667"/>
    <property type="match status" value="1"/>
</dbReference>